<sequence length="297" mass="32282">MNYYLGIDIGGTNLRAAILDNEYNLIDKFKIDNIVEKGAKCNLDKLIKIIREKWNIYNIQAIGVACPGPLDIRNGVIINPPNLKGWEGFEIKRYFEESFKLPTAVNNDANVAGYCEAKIGAAKNAESVYYITLSTGVGGGFVYKNEIINGFNNIAGEVCNMIINEDEYSHVGLNAGGLEGQCSGVSISRIASKKLGQELTAKDVFDRAKDGEVNCREVLNEWSVNLSKAIANIITTVDPEVIVLGGSVSLNNSDYLEKLINEVKLRVFNNINVNIKLAKIGDDAGLLGAGILASCLK</sequence>
<dbReference type="STRING" id="1520.LF65_04294"/>
<dbReference type="EMBL" id="CP010086">
    <property type="protein sequence ID" value="AJH00834.1"/>
    <property type="molecule type" value="Genomic_DNA"/>
</dbReference>
<accession>A0A0B5QV68</accession>
<dbReference type="OrthoDB" id="9810372at2"/>
<dbReference type="KEGG" id="cbei:LF65_04294"/>
<dbReference type="Pfam" id="PF00480">
    <property type="entry name" value="ROK"/>
    <property type="match status" value="1"/>
</dbReference>
<evidence type="ECO:0000313" key="3">
    <source>
        <dbReference type="Proteomes" id="UP000031866"/>
    </source>
</evidence>
<dbReference type="RefSeq" id="WP_041898795.1">
    <property type="nucleotide sequence ID" value="NZ_CP010086.2"/>
</dbReference>
<dbReference type="PANTHER" id="PTHR18964:SF149">
    <property type="entry name" value="BIFUNCTIONAL UDP-N-ACETYLGLUCOSAMINE 2-EPIMERASE_N-ACETYLMANNOSAMINE KINASE"/>
    <property type="match status" value="1"/>
</dbReference>
<reference evidence="3" key="1">
    <citation type="submission" date="2014-12" db="EMBL/GenBank/DDBJ databases">
        <title>Genome sequence of Clostridium beijerinckii strain 59B.</title>
        <authorList>
            <person name="Little G.T."/>
            <person name="Minton N.P."/>
        </authorList>
    </citation>
    <scope>NUCLEOTIDE SEQUENCE [LARGE SCALE GENOMIC DNA]</scope>
    <source>
        <strain evidence="3">59B</strain>
    </source>
</reference>
<dbReference type="AlphaFoldDB" id="A0A0B5QV68"/>
<protein>
    <submittedName>
        <fullName evidence="2">Sugar kinase</fullName>
    </submittedName>
</protein>
<dbReference type="PANTHER" id="PTHR18964">
    <property type="entry name" value="ROK (REPRESSOR, ORF, KINASE) FAMILY"/>
    <property type="match status" value="1"/>
</dbReference>
<evidence type="ECO:0000256" key="1">
    <source>
        <dbReference type="ARBA" id="ARBA00006479"/>
    </source>
</evidence>
<dbReference type="InterPro" id="IPR043129">
    <property type="entry name" value="ATPase_NBD"/>
</dbReference>
<name>A0A0B5QV68_CLOBE</name>
<gene>
    <name evidence="2" type="ORF">LF65_04294</name>
</gene>
<keyword evidence="2" id="KW-0808">Transferase</keyword>
<dbReference type="GO" id="GO:0016301">
    <property type="term" value="F:kinase activity"/>
    <property type="evidence" value="ECO:0007669"/>
    <property type="project" value="UniProtKB-KW"/>
</dbReference>
<dbReference type="InterPro" id="IPR000600">
    <property type="entry name" value="ROK"/>
</dbReference>
<dbReference type="Gene3D" id="3.30.420.40">
    <property type="match status" value="2"/>
</dbReference>
<comment type="similarity">
    <text evidence="1">Belongs to the ROK (NagC/XylR) family.</text>
</comment>
<proteinExistence type="inferred from homology"/>
<organism evidence="2 3">
    <name type="scientific">Clostridium beijerinckii</name>
    <name type="common">Clostridium MP</name>
    <dbReference type="NCBI Taxonomy" id="1520"/>
    <lineage>
        <taxon>Bacteria</taxon>
        <taxon>Bacillati</taxon>
        <taxon>Bacillota</taxon>
        <taxon>Clostridia</taxon>
        <taxon>Eubacteriales</taxon>
        <taxon>Clostridiaceae</taxon>
        <taxon>Clostridium</taxon>
    </lineage>
</organism>
<keyword evidence="2" id="KW-0418">Kinase</keyword>
<evidence type="ECO:0000313" key="2">
    <source>
        <dbReference type="EMBL" id="AJH00834.1"/>
    </source>
</evidence>
<dbReference type="SUPFAM" id="SSF53067">
    <property type="entry name" value="Actin-like ATPase domain"/>
    <property type="match status" value="1"/>
</dbReference>
<dbReference type="Proteomes" id="UP000031866">
    <property type="component" value="Chromosome"/>
</dbReference>